<keyword evidence="3" id="KW-0963">Cytoplasm</keyword>
<comment type="subcellular location">
    <subcellularLocation>
        <location evidence="1">Cytoplasm</location>
    </subcellularLocation>
</comment>
<evidence type="ECO:0000256" key="1">
    <source>
        <dbReference type="ARBA" id="ARBA00004496"/>
    </source>
</evidence>
<sequence>MGKLLVIADLDDKCVATARGLELAHKLGHRVDVVAFTYASLRRLTGDRAEQEMLKRQLLDRRELALRERIDRYARPGQDVSLRVIWMKDIHDWIRKRCASGSYELVVKTVNRSGTFTYTSTDWHLLRECPAPVLIASEKQWSRTKPVLAALDLGSRSRVKQALNAAVLARAQAYAGALGVELRIIGAIELPTLLADLTIVDADGYAKEQREAMQPRIDRLAAQYGLAERTFRTKRGPVAKVITAEAARSGAQLVVMGTVGRSGVKARLLGNTAEAVLQTLNTDVLALKPGC</sequence>
<dbReference type="PANTHER" id="PTHR47892">
    <property type="entry name" value="UNIVERSAL STRESS PROTEIN E"/>
    <property type="match status" value="1"/>
</dbReference>
<dbReference type="PATRIC" id="fig|1265313.6.peg.2503"/>
<proteinExistence type="inferred from homology"/>
<reference evidence="6 7" key="1">
    <citation type="journal article" date="2014" name="Genome Announc.">
        <title>Genome Sequence of Gammaproteobacterial Pseudohaliea rubra Type Strain DSM 19751, Isolated from Coastal Seawater of the Mediterranean Sea.</title>
        <authorList>
            <person name="Spring S."/>
            <person name="Fiebig A."/>
            <person name="Riedel T."/>
            <person name="Goker M."/>
            <person name="Klenk H.P."/>
        </authorList>
    </citation>
    <scope>NUCLEOTIDE SEQUENCE [LARGE SCALE GENOMIC DNA]</scope>
    <source>
        <strain evidence="6 7">DSM 19751</strain>
    </source>
</reference>
<dbReference type="Pfam" id="PF00582">
    <property type="entry name" value="Usp"/>
    <property type="match status" value="1"/>
</dbReference>
<dbReference type="RefSeq" id="WP_035516152.1">
    <property type="nucleotide sequence ID" value="NZ_KN234761.1"/>
</dbReference>
<dbReference type="HOGENOM" id="CLU_049301_1_2_6"/>
<dbReference type="InterPro" id="IPR006016">
    <property type="entry name" value="UspA"/>
</dbReference>
<gene>
    <name evidence="6" type="ORF">HRUBRA_02539</name>
</gene>
<dbReference type="PRINTS" id="PR01438">
    <property type="entry name" value="UNVRSLSTRESS"/>
</dbReference>
<dbReference type="Proteomes" id="UP000029640">
    <property type="component" value="Unassembled WGS sequence"/>
</dbReference>
<protein>
    <submittedName>
        <fullName evidence="6">Universal stress protein E</fullName>
    </submittedName>
</protein>
<dbReference type="PANTHER" id="PTHR47892:SF1">
    <property type="entry name" value="UNIVERSAL STRESS PROTEIN E"/>
    <property type="match status" value="1"/>
</dbReference>
<dbReference type="OrthoDB" id="239260at2"/>
<evidence type="ECO:0000259" key="5">
    <source>
        <dbReference type="Pfam" id="PF00582"/>
    </source>
</evidence>
<dbReference type="Gene3D" id="3.40.50.12370">
    <property type="match status" value="1"/>
</dbReference>
<evidence type="ECO:0000256" key="2">
    <source>
        <dbReference type="ARBA" id="ARBA00008791"/>
    </source>
</evidence>
<comment type="similarity">
    <text evidence="2">Belongs to the universal stress protein A family.</text>
</comment>
<evidence type="ECO:0000256" key="3">
    <source>
        <dbReference type="ARBA" id="ARBA00022490"/>
    </source>
</evidence>
<name>A0A095VNC7_9GAMM</name>
<dbReference type="InterPro" id="IPR006015">
    <property type="entry name" value="Universal_stress_UspA"/>
</dbReference>
<dbReference type="GO" id="GO:0005737">
    <property type="term" value="C:cytoplasm"/>
    <property type="evidence" value="ECO:0007669"/>
    <property type="project" value="UniProtKB-SubCell"/>
</dbReference>
<dbReference type="SUPFAM" id="SSF52402">
    <property type="entry name" value="Adenine nucleotide alpha hydrolases-like"/>
    <property type="match status" value="2"/>
</dbReference>
<dbReference type="EMBL" id="AUVB01000080">
    <property type="protein sequence ID" value="KGE02895.1"/>
    <property type="molecule type" value="Genomic_DNA"/>
</dbReference>
<evidence type="ECO:0000256" key="4">
    <source>
        <dbReference type="ARBA" id="ARBA00037131"/>
    </source>
</evidence>
<comment type="caution">
    <text evidence="6">The sequence shown here is derived from an EMBL/GenBank/DDBJ whole genome shotgun (WGS) entry which is preliminary data.</text>
</comment>
<comment type="function">
    <text evidence="4">Required for resistance to DNA-damaging agents.</text>
</comment>
<keyword evidence="7" id="KW-1185">Reference proteome</keyword>
<evidence type="ECO:0000313" key="6">
    <source>
        <dbReference type="EMBL" id="KGE02895.1"/>
    </source>
</evidence>
<accession>A0A095VNC7</accession>
<feature type="domain" description="UspA" evidence="5">
    <location>
        <begin position="165"/>
        <end position="288"/>
    </location>
</feature>
<organism evidence="6 7">
    <name type="scientific">Pseudohaliea rubra DSM 19751</name>
    <dbReference type="NCBI Taxonomy" id="1265313"/>
    <lineage>
        <taxon>Bacteria</taxon>
        <taxon>Pseudomonadati</taxon>
        <taxon>Pseudomonadota</taxon>
        <taxon>Gammaproteobacteria</taxon>
        <taxon>Cellvibrionales</taxon>
        <taxon>Halieaceae</taxon>
        <taxon>Pseudohaliea</taxon>
    </lineage>
</organism>
<dbReference type="AlphaFoldDB" id="A0A095VNC7"/>
<dbReference type="STRING" id="1265313.HRUBRA_02539"/>
<evidence type="ECO:0000313" key="7">
    <source>
        <dbReference type="Proteomes" id="UP000029640"/>
    </source>
</evidence>
<dbReference type="eggNOG" id="COG0589">
    <property type="taxonomic scope" value="Bacteria"/>
</dbReference>